<dbReference type="PANTHER" id="PTHR10890">
    <property type="entry name" value="CYSTEINYL-TRNA SYNTHETASE"/>
    <property type="match status" value="1"/>
</dbReference>
<sequence length="454" mass="52468">MKIYNTMSREKEDFEPMHEKRVKLFVCGPTVYDDAHIGHARTYISFDIIKRYLEFKGYTVFYLQNITDIDDKIIIRALESSTDPKELALKFEKRYQEDMEALGVNGVNFFARATDHVTEIITQIETLIQKGFAYETESGVYFDESKFPNFGKLSRRNLEDLNVHRVNLDSSKKNPGDFALWKKKDQEPVWDSPWGPGRPGWHIEDTAITEEYFGPQYDIHGGGLDLIFPHHEAEIAQMEAASDKSPMVRYWMHTGFLNVSGEKMSKSLGNFITIRDLLEDYDPQIFRFFVLSTHYRSPIDFSEKTLEQAAKSLKRIQKTLEKLNELVGSSDGNDDAYFSGLLEDYQTKFFESMDNDFNTPEALAHIFNFVKELNKAFDDKKPSEKVLKDIISFFNEFGEIMGFDLAGKSDSGDISGELLDIIKDVRQKLREKKEWALSDDIRARLNDLGIDVED</sequence>
<evidence type="ECO:0000256" key="11">
    <source>
        <dbReference type="ARBA" id="ARBA00023146"/>
    </source>
</evidence>
<dbReference type="InterPro" id="IPR032678">
    <property type="entry name" value="tRNA-synt_1_cat_dom"/>
</dbReference>
<evidence type="ECO:0000256" key="8">
    <source>
        <dbReference type="ARBA" id="ARBA00022833"/>
    </source>
</evidence>
<comment type="caution">
    <text evidence="13">Lacks conserved residue(s) required for the propagation of feature annotation.</text>
</comment>
<gene>
    <name evidence="13" type="primary">cysS</name>
    <name evidence="16" type="ORF">HYG87_01440</name>
</gene>
<feature type="short sequence motif" description="'KMSKS' region" evidence="13">
    <location>
        <begin position="263"/>
        <end position="267"/>
    </location>
</feature>
<comment type="subcellular location">
    <subcellularLocation>
        <location evidence="2 13">Cytoplasm</location>
    </subcellularLocation>
</comment>
<dbReference type="CDD" id="cd00672">
    <property type="entry name" value="CysRS_core"/>
    <property type="match status" value="1"/>
</dbReference>
<keyword evidence="11 13" id="KW-0030">Aminoacyl-tRNA synthetase</keyword>
<evidence type="ECO:0000256" key="4">
    <source>
        <dbReference type="ARBA" id="ARBA00022490"/>
    </source>
</evidence>
<comment type="catalytic activity">
    <reaction evidence="12 13">
        <text>tRNA(Cys) + L-cysteine + ATP = L-cysteinyl-tRNA(Cys) + AMP + diphosphate</text>
        <dbReference type="Rhea" id="RHEA:17773"/>
        <dbReference type="Rhea" id="RHEA-COMP:9661"/>
        <dbReference type="Rhea" id="RHEA-COMP:9679"/>
        <dbReference type="ChEBI" id="CHEBI:30616"/>
        <dbReference type="ChEBI" id="CHEBI:33019"/>
        <dbReference type="ChEBI" id="CHEBI:35235"/>
        <dbReference type="ChEBI" id="CHEBI:78442"/>
        <dbReference type="ChEBI" id="CHEBI:78517"/>
        <dbReference type="ChEBI" id="CHEBI:456215"/>
        <dbReference type="EC" id="6.1.1.16"/>
    </reaction>
</comment>
<dbReference type="HAMAP" id="MF_00041">
    <property type="entry name" value="Cys_tRNA_synth"/>
    <property type="match status" value="1"/>
</dbReference>
<dbReference type="SUPFAM" id="SSF47323">
    <property type="entry name" value="Anticodon-binding domain of a subclass of class I aminoacyl-tRNA synthetases"/>
    <property type="match status" value="1"/>
</dbReference>
<evidence type="ECO:0000256" key="5">
    <source>
        <dbReference type="ARBA" id="ARBA00022598"/>
    </source>
</evidence>
<dbReference type="AlphaFoldDB" id="A0A8T8KAT7"/>
<proteinExistence type="inferred from homology"/>
<dbReference type="OrthoDB" id="9445at2157"/>
<keyword evidence="9 13" id="KW-0067">ATP-binding</keyword>
<dbReference type="PANTHER" id="PTHR10890:SF3">
    <property type="entry name" value="CYSTEINE--TRNA LIGASE, CYTOPLASMIC"/>
    <property type="match status" value="1"/>
</dbReference>
<keyword evidence="8" id="KW-0862">Zinc</keyword>
<keyword evidence="4 13" id="KW-0963">Cytoplasm</keyword>
<dbReference type="FunFam" id="3.40.50.620:FF:000130">
    <property type="entry name" value="Cysteine--tRNA ligase"/>
    <property type="match status" value="1"/>
</dbReference>
<evidence type="ECO:0000256" key="1">
    <source>
        <dbReference type="ARBA" id="ARBA00001947"/>
    </source>
</evidence>
<feature type="binding site" evidence="13">
    <location>
        <position position="266"/>
    </location>
    <ligand>
        <name>ATP</name>
        <dbReference type="ChEBI" id="CHEBI:30616"/>
    </ligand>
</feature>
<evidence type="ECO:0000256" key="9">
    <source>
        <dbReference type="ARBA" id="ARBA00022840"/>
    </source>
</evidence>
<dbReference type="PRINTS" id="PR00983">
    <property type="entry name" value="TRNASYNTHCYS"/>
</dbReference>
<evidence type="ECO:0000256" key="6">
    <source>
        <dbReference type="ARBA" id="ARBA00022723"/>
    </source>
</evidence>
<evidence type="ECO:0000313" key="17">
    <source>
        <dbReference type="Proteomes" id="UP000681041"/>
    </source>
</evidence>
<comment type="cofactor">
    <cofactor evidence="1">
        <name>Zn(2+)</name>
        <dbReference type="ChEBI" id="CHEBI:29105"/>
    </cofactor>
</comment>
<dbReference type="InterPro" id="IPR015273">
    <property type="entry name" value="Cys-tRNA-synt_Ia_DALR"/>
</dbReference>
<dbReference type="NCBIfam" id="TIGR00435">
    <property type="entry name" value="cysS"/>
    <property type="match status" value="1"/>
</dbReference>
<evidence type="ECO:0000256" key="3">
    <source>
        <dbReference type="ARBA" id="ARBA00005594"/>
    </source>
</evidence>
<keyword evidence="10 13" id="KW-0648">Protein biosynthesis</keyword>
<keyword evidence="7 13" id="KW-0547">Nucleotide-binding</keyword>
<dbReference type="Pfam" id="PF01406">
    <property type="entry name" value="tRNA-synt_1e"/>
    <property type="match status" value="1"/>
</dbReference>
<organism evidence="16 17">
    <name type="scientific">Methanobacterium alkalithermotolerans</name>
    <dbReference type="NCBI Taxonomy" id="2731220"/>
    <lineage>
        <taxon>Archaea</taxon>
        <taxon>Methanobacteriati</taxon>
        <taxon>Methanobacteriota</taxon>
        <taxon>Methanomada group</taxon>
        <taxon>Methanobacteria</taxon>
        <taxon>Methanobacteriales</taxon>
        <taxon>Methanobacteriaceae</taxon>
        <taxon>Methanobacterium</taxon>
    </lineage>
</organism>
<dbReference type="RefSeq" id="WP_211533465.1">
    <property type="nucleotide sequence ID" value="NZ_CP058560.1"/>
</dbReference>
<dbReference type="InterPro" id="IPR014729">
    <property type="entry name" value="Rossmann-like_a/b/a_fold"/>
</dbReference>
<evidence type="ECO:0000256" key="14">
    <source>
        <dbReference type="SAM" id="Coils"/>
    </source>
</evidence>
<protein>
    <recommendedName>
        <fullName evidence="13">Cysteine--tRNA ligase</fullName>
        <ecNumber evidence="13">6.1.1.16</ecNumber>
    </recommendedName>
    <alternativeName>
        <fullName evidence="13">Cysteinyl-tRNA synthetase</fullName>
        <shortName evidence="13">CysRS</shortName>
    </alternativeName>
</protein>
<feature type="short sequence motif" description="'HIGH' region" evidence="13">
    <location>
        <begin position="29"/>
        <end position="39"/>
    </location>
</feature>
<dbReference type="InterPro" id="IPR009080">
    <property type="entry name" value="tRNAsynth_Ia_anticodon-bd"/>
</dbReference>
<dbReference type="GO" id="GO:0004817">
    <property type="term" value="F:cysteine-tRNA ligase activity"/>
    <property type="evidence" value="ECO:0007669"/>
    <property type="project" value="UniProtKB-UniRule"/>
</dbReference>
<evidence type="ECO:0000256" key="7">
    <source>
        <dbReference type="ARBA" id="ARBA00022741"/>
    </source>
</evidence>
<evidence type="ECO:0000313" key="16">
    <source>
        <dbReference type="EMBL" id="QUH22521.1"/>
    </source>
</evidence>
<keyword evidence="5 13" id="KW-0436">Ligase</keyword>
<feature type="domain" description="Cysteinyl-tRNA synthetase class Ia DALR" evidence="15">
    <location>
        <begin position="348"/>
        <end position="412"/>
    </location>
</feature>
<dbReference type="GO" id="GO:0006423">
    <property type="term" value="P:cysteinyl-tRNA aminoacylation"/>
    <property type="evidence" value="ECO:0007669"/>
    <property type="project" value="UniProtKB-UniRule"/>
</dbReference>
<dbReference type="GO" id="GO:0005737">
    <property type="term" value="C:cytoplasm"/>
    <property type="evidence" value="ECO:0007669"/>
    <property type="project" value="UniProtKB-SubCell"/>
</dbReference>
<dbReference type="InterPro" id="IPR024909">
    <property type="entry name" value="Cys-tRNA/MSH_ligase"/>
</dbReference>
<accession>A0A8T8KAT7</accession>
<evidence type="ECO:0000256" key="13">
    <source>
        <dbReference type="HAMAP-Rule" id="MF_00041"/>
    </source>
</evidence>
<evidence type="ECO:0000259" key="15">
    <source>
        <dbReference type="SMART" id="SM00840"/>
    </source>
</evidence>
<dbReference type="Pfam" id="PF09190">
    <property type="entry name" value="DALR_2"/>
    <property type="match status" value="1"/>
</dbReference>
<dbReference type="SMART" id="SM00840">
    <property type="entry name" value="DALR_2"/>
    <property type="match status" value="1"/>
</dbReference>
<comment type="similarity">
    <text evidence="3 13">Belongs to the class-I aminoacyl-tRNA synthetase family.</text>
</comment>
<keyword evidence="14" id="KW-0175">Coiled coil</keyword>
<dbReference type="GeneID" id="64819386"/>
<dbReference type="EC" id="6.1.1.16" evidence="13"/>
<evidence type="ECO:0000256" key="2">
    <source>
        <dbReference type="ARBA" id="ARBA00004496"/>
    </source>
</evidence>
<dbReference type="KEGG" id="meme:HYG87_01440"/>
<reference evidence="16" key="1">
    <citation type="submission" date="2020-07" db="EMBL/GenBank/DDBJ databases">
        <title>Methanobacterium. sp. MethCan genome.</title>
        <authorList>
            <person name="Postec A."/>
            <person name="Quemeneur M."/>
        </authorList>
    </citation>
    <scope>NUCLEOTIDE SEQUENCE</scope>
    <source>
        <strain evidence="16">MethCAN</strain>
    </source>
</reference>
<dbReference type="Gene3D" id="1.20.120.1910">
    <property type="entry name" value="Cysteine-tRNA ligase, C-terminal anti-codon recognition domain"/>
    <property type="match status" value="1"/>
</dbReference>
<evidence type="ECO:0000256" key="10">
    <source>
        <dbReference type="ARBA" id="ARBA00022917"/>
    </source>
</evidence>
<name>A0A8T8KAT7_9EURY</name>
<evidence type="ECO:0000256" key="12">
    <source>
        <dbReference type="ARBA" id="ARBA00047398"/>
    </source>
</evidence>
<dbReference type="Proteomes" id="UP000681041">
    <property type="component" value="Chromosome"/>
</dbReference>
<dbReference type="GO" id="GO:0046872">
    <property type="term" value="F:metal ion binding"/>
    <property type="evidence" value="ECO:0007669"/>
    <property type="project" value="UniProtKB-KW"/>
</dbReference>
<dbReference type="SUPFAM" id="SSF52374">
    <property type="entry name" value="Nucleotidylyl transferase"/>
    <property type="match status" value="1"/>
</dbReference>
<dbReference type="Gene3D" id="3.40.50.620">
    <property type="entry name" value="HUPs"/>
    <property type="match status" value="1"/>
</dbReference>
<dbReference type="InterPro" id="IPR015803">
    <property type="entry name" value="Cys-tRNA-ligase"/>
</dbReference>
<keyword evidence="6" id="KW-0479">Metal-binding</keyword>
<dbReference type="GO" id="GO:0005524">
    <property type="term" value="F:ATP binding"/>
    <property type="evidence" value="ECO:0007669"/>
    <property type="project" value="UniProtKB-UniRule"/>
</dbReference>
<feature type="coiled-coil region" evidence="14">
    <location>
        <begin position="299"/>
        <end position="326"/>
    </location>
</feature>
<keyword evidence="17" id="KW-1185">Reference proteome</keyword>
<dbReference type="EMBL" id="CP058560">
    <property type="protein sequence ID" value="QUH22521.1"/>
    <property type="molecule type" value="Genomic_DNA"/>
</dbReference>